<accession>A0ABW1JXL0</accession>
<gene>
    <name evidence="2" type="ORF">ACFP3H_23285</name>
</gene>
<proteinExistence type="predicted"/>
<dbReference type="InterPro" id="IPR010982">
    <property type="entry name" value="Lambda_DNA-bd_dom_sf"/>
</dbReference>
<sequence length="255" mass="28651">MENPRAPIARYLRERREAAGMTRAALSESAGISPGLIQKIEQGTRMPTLEALTALFTALAVPEMIRDHLVSLSLADRYDPAPPTLVRRTDQALVDGISHPASLQLHPTFHIAADNAAWRRLFPGLEVGDSMLAWMLLDPRAKTVLVDWEQQTHLCAYAFRVMGPGLETQARIAELVELCSRAPEWERLWTTEPESTYELDDPVVRCRDPRTGEVTTMSIHSLGASLMPRRDWSLVVYSPRPERPRKAPRRPQTDG</sequence>
<name>A0ABW1JXL0_9NOCA</name>
<evidence type="ECO:0000259" key="1">
    <source>
        <dbReference type="PROSITE" id="PS50943"/>
    </source>
</evidence>
<dbReference type="Pfam" id="PF13560">
    <property type="entry name" value="HTH_31"/>
    <property type="match status" value="1"/>
</dbReference>
<evidence type="ECO:0000313" key="2">
    <source>
        <dbReference type="EMBL" id="MFC6013990.1"/>
    </source>
</evidence>
<keyword evidence="3" id="KW-1185">Reference proteome</keyword>
<evidence type="ECO:0000313" key="3">
    <source>
        <dbReference type="Proteomes" id="UP001596223"/>
    </source>
</evidence>
<dbReference type="InterPro" id="IPR041413">
    <property type="entry name" value="MLTR_LBD"/>
</dbReference>
<comment type="caution">
    <text evidence="2">The sequence shown here is derived from an EMBL/GenBank/DDBJ whole genome shotgun (WGS) entry which is preliminary data.</text>
</comment>
<organism evidence="2 3">
    <name type="scientific">Nocardia lasii</name>
    <dbReference type="NCBI Taxonomy" id="1616107"/>
    <lineage>
        <taxon>Bacteria</taxon>
        <taxon>Bacillati</taxon>
        <taxon>Actinomycetota</taxon>
        <taxon>Actinomycetes</taxon>
        <taxon>Mycobacteriales</taxon>
        <taxon>Nocardiaceae</taxon>
        <taxon>Nocardia</taxon>
    </lineage>
</organism>
<feature type="domain" description="HTH cro/C1-type" evidence="1">
    <location>
        <begin position="12"/>
        <end position="65"/>
    </location>
</feature>
<reference evidence="3" key="1">
    <citation type="journal article" date="2019" name="Int. J. Syst. Evol. Microbiol.">
        <title>The Global Catalogue of Microorganisms (GCM) 10K type strain sequencing project: providing services to taxonomists for standard genome sequencing and annotation.</title>
        <authorList>
            <consortium name="The Broad Institute Genomics Platform"/>
            <consortium name="The Broad Institute Genome Sequencing Center for Infectious Disease"/>
            <person name="Wu L."/>
            <person name="Ma J."/>
        </authorList>
    </citation>
    <scope>NUCLEOTIDE SEQUENCE [LARGE SCALE GENOMIC DNA]</scope>
    <source>
        <strain evidence="3">CCUG 36956</strain>
    </source>
</reference>
<protein>
    <submittedName>
        <fullName evidence="2">Helix-turn-helix domain-containing protein</fullName>
    </submittedName>
</protein>
<dbReference type="SUPFAM" id="SSF47413">
    <property type="entry name" value="lambda repressor-like DNA-binding domains"/>
    <property type="match status" value="1"/>
</dbReference>
<dbReference type="EMBL" id="JBHSQN010000015">
    <property type="protein sequence ID" value="MFC6013990.1"/>
    <property type="molecule type" value="Genomic_DNA"/>
</dbReference>
<dbReference type="Pfam" id="PF17765">
    <property type="entry name" value="MLTR_LBD"/>
    <property type="match status" value="1"/>
</dbReference>
<dbReference type="RefSeq" id="WP_378609165.1">
    <property type="nucleotide sequence ID" value="NZ_JBHSQN010000015.1"/>
</dbReference>
<dbReference type="PANTHER" id="PTHR35010:SF2">
    <property type="entry name" value="BLL4672 PROTEIN"/>
    <property type="match status" value="1"/>
</dbReference>
<dbReference type="CDD" id="cd00093">
    <property type="entry name" value="HTH_XRE"/>
    <property type="match status" value="1"/>
</dbReference>
<dbReference type="Gene3D" id="3.30.450.180">
    <property type="match status" value="1"/>
</dbReference>
<dbReference type="SMART" id="SM00530">
    <property type="entry name" value="HTH_XRE"/>
    <property type="match status" value="1"/>
</dbReference>
<dbReference type="Proteomes" id="UP001596223">
    <property type="component" value="Unassembled WGS sequence"/>
</dbReference>
<dbReference type="PANTHER" id="PTHR35010">
    <property type="entry name" value="BLL4672 PROTEIN-RELATED"/>
    <property type="match status" value="1"/>
</dbReference>
<dbReference type="InterPro" id="IPR001387">
    <property type="entry name" value="Cro/C1-type_HTH"/>
</dbReference>
<dbReference type="Gene3D" id="1.10.260.40">
    <property type="entry name" value="lambda repressor-like DNA-binding domains"/>
    <property type="match status" value="1"/>
</dbReference>
<dbReference type="PROSITE" id="PS50943">
    <property type="entry name" value="HTH_CROC1"/>
    <property type="match status" value="1"/>
</dbReference>